<comment type="similarity">
    <text evidence="10">Belongs to the protein kinase superfamily. CAMK Ser/Thr protein kinase family. DAP kinase subfamily.</text>
</comment>
<evidence type="ECO:0000256" key="1">
    <source>
        <dbReference type="ARBA" id="ARBA00012513"/>
    </source>
</evidence>
<keyword evidence="2" id="KW-0723">Serine/threonine-protein kinase</keyword>
<evidence type="ECO:0000259" key="12">
    <source>
        <dbReference type="PROSITE" id="PS50011"/>
    </source>
</evidence>
<comment type="catalytic activity">
    <reaction evidence="8">
        <text>L-threonyl-[protein] + ATP = O-phospho-L-threonyl-[protein] + ADP + H(+)</text>
        <dbReference type="Rhea" id="RHEA:46608"/>
        <dbReference type="Rhea" id="RHEA-COMP:11060"/>
        <dbReference type="Rhea" id="RHEA-COMP:11605"/>
        <dbReference type="ChEBI" id="CHEBI:15378"/>
        <dbReference type="ChEBI" id="CHEBI:30013"/>
        <dbReference type="ChEBI" id="CHEBI:30616"/>
        <dbReference type="ChEBI" id="CHEBI:61977"/>
        <dbReference type="ChEBI" id="CHEBI:456216"/>
        <dbReference type="EC" id="2.7.11.1"/>
    </reaction>
</comment>
<evidence type="ECO:0000256" key="6">
    <source>
        <dbReference type="ARBA" id="ARBA00022777"/>
    </source>
</evidence>
<dbReference type="PANTHER" id="PTHR24342:SF12">
    <property type="entry name" value="DEATH-ASSOCIATED PROTEIN KINASE RELATED"/>
    <property type="match status" value="1"/>
</dbReference>
<keyword evidence="4" id="KW-0808">Transferase</keyword>
<feature type="compositionally biased region" description="Acidic residues" evidence="11">
    <location>
        <begin position="319"/>
        <end position="350"/>
    </location>
</feature>
<keyword evidence="6 13" id="KW-0418">Kinase</keyword>
<evidence type="ECO:0000256" key="7">
    <source>
        <dbReference type="ARBA" id="ARBA00022840"/>
    </source>
</evidence>
<dbReference type="InterPro" id="IPR008271">
    <property type="entry name" value="Ser/Thr_kinase_AS"/>
</dbReference>
<dbReference type="AlphaFoldDB" id="A0A0K8V3W4"/>
<feature type="compositionally biased region" description="Low complexity" evidence="11">
    <location>
        <begin position="893"/>
        <end position="908"/>
    </location>
</feature>
<evidence type="ECO:0000256" key="5">
    <source>
        <dbReference type="ARBA" id="ARBA00022741"/>
    </source>
</evidence>
<reference evidence="13" key="1">
    <citation type="submission" date="2015-06" db="EMBL/GenBank/DDBJ databases">
        <authorList>
            <person name="Hoefler B.C."/>
            <person name="Straight P.D."/>
        </authorList>
    </citation>
    <scope>NUCLEOTIDE SEQUENCE</scope>
</reference>
<dbReference type="Gene3D" id="1.10.510.10">
    <property type="entry name" value="Transferase(Phosphotransferase) domain 1"/>
    <property type="match status" value="1"/>
</dbReference>
<dbReference type="FunFam" id="1.10.510.10:FF:001311">
    <property type="entry name" value="Uncharacterized protein, isoform A"/>
    <property type="match status" value="1"/>
</dbReference>
<dbReference type="InterPro" id="IPR011009">
    <property type="entry name" value="Kinase-like_dom_sf"/>
</dbReference>
<evidence type="ECO:0000256" key="2">
    <source>
        <dbReference type="ARBA" id="ARBA00022527"/>
    </source>
</evidence>
<name>A0A0K8V3W4_BACLA</name>
<dbReference type="FunFam" id="3.30.200.20:FF:000175">
    <property type="entry name" value="Serine/threonine-protein kinase 17B"/>
    <property type="match status" value="1"/>
</dbReference>
<feature type="compositionally biased region" description="Basic and acidic residues" evidence="11">
    <location>
        <begin position="351"/>
        <end position="367"/>
    </location>
</feature>
<evidence type="ECO:0000256" key="4">
    <source>
        <dbReference type="ARBA" id="ARBA00022679"/>
    </source>
</evidence>
<feature type="compositionally biased region" description="Basic residues" evidence="11">
    <location>
        <begin position="909"/>
        <end position="933"/>
    </location>
</feature>
<dbReference type="EC" id="2.7.11.1" evidence="1"/>
<dbReference type="GO" id="GO:0043065">
    <property type="term" value="P:positive regulation of apoptotic process"/>
    <property type="evidence" value="ECO:0007669"/>
    <property type="project" value="TreeGrafter"/>
</dbReference>
<keyword evidence="7" id="KW-0067">ATP-binding</keyword>
<feature type="domain" description="Protein kinase" evidence="12">
    <location>
        <begin position="35"/>
        <end position="293"/>
    </location>
</feature>
<gene>
    <name evidence="13" type="primary">CG32666</name>
    <name evidence="13" type="ORF">c3_g1_i2</name>
</gene>
<feature type="region of interest" description="Disordered" evidence="11">
    <location>
        <begin position="742"/>
        <end position="767"/>
    </location>
</feature>
<feature type="compositionally biased region" description="Low complexity" evidence="11">
    <location>
        <begin position="601"/>
        <end position="631"/>
    </location>
</feature>
<evidence type="ECO:0000256" key="11">
    <source>
        <dbReference type="SAM" id="MobiDB-lite"/>
    </source>
</evidence>
<organism evidence="13">
    <name type="scientific">Bactrocera latifrons</name>
    <name type="common">Malaysian fruit fly</name>
    <name type="synonym">Chaetodacus latifrons</name>
    <dbReference type="NCBI Taxonomy" id="174628"/>
    <lineage>
        <taxon>Eukaryota</taxon>
        <taxon>Metazoa</taxon>
        <taxon>Ecdysozoa</taxon>
        <taxon>Arthropoda</taxon>
        <taxon>Hexapoda</taxon>
        <taxon>Insecta</taxon>
        <taxon>Pterygota</taxon>
        <taxon>Neoptera</taxon>
        <taxon>Endopterygota</taxon>
        <taxon>Diptera</taxon>
        <taxon>Brachycera</taxon>
        <taxon>Muscomorpha</taxon>
        <taxon>Tephritoidea</taxon>
        <taxon>Tephritidae</taxon>
        <taxon>Bactrocera</taxon>
        <taxon>Bactrocera</taxon>
    </lineage>
</organism>
<evidence type="ECO:0000256" key="9">
    <source>
        <dbReference type="ARBA" id="ARBA00048679"/>
    </source>
</evidence>
<dbReference type="GO" id="GO:0005634">
    <property type="term" value="C:nucleus"/>
    <property type="evidence" value="ECO:0007669"/>
    <property type="project" value="TreeGrafter"/>
</dbReference>
<dbReference type="CDD" id="cd14106">
    <property type="entry name" value="STKc_DRAK"/>
    <property type="match status" value="1"/>
</dbReference>
<feature type="compositionally biased region" description="Polar residues" evidence="11">
    <location>
        <begin position="403"/>
        <end position="416"/>
    </location>
</feature>
<dbReference type="InterPro" id="IPR000719">
    <property type="entry name" value="Prot_kinase_dom"/>
</dbReference>
<comment type="catalytic activity">
    <reaction evidence="9">
        <text>L-seryl-[protein] + ATP = O-phospho-L-seryl-[protein] + ADP + H(+)</text>
        <dbReference type="Rhea" id="RHEA:17989"/>
        <dbReference type="Rhea" id="RHEA-COMP:9863"/>
        <dbReference type="Rhea" id="RHEA-COMP:11604"/>
        <dbReference type="ChEBI" id="CHEBI:15378"/>
        <dbReference type="ChEBI" id="CHEBI:29999"/>
        <dbReference type="ChEBI" id="CHEBI:30616"/>
        <dbReference type="ChEBI" id="CHEBI:83421"/>
        <dbReference type="ChEBI" id="CHEBI:456216"/>
        <dbReference type="EC" id="2.7.11.1"/>
    </reaction>
</comment>
<feature type="compositionally biased region" description="Low complexity" evidence="11">
    <location>
        <begin position="417"/>
        <end position="430"/>
    </location>
</feature>
<feature type="region of interest" description="Disordered" evidence="11">
    <location>
        <begin position="713"/>
        <end position="732"/>
    </location>
</feature>
<dbReference type="GO" id="GO:0005524">
    <property type="term" value="F:ATP binding"/>
    <property type="evidence" value="ECO:0007669"/>
    <property type="project" value="UniProtKB-KW"/>
</dbReference>
<feature type="compositionally biased region" description="Polar residues" evidence="11">
    <location>
        <begin position="749"/>
        <end position="762"/>
    </location>
</feature>
<dbReference type="EMBL" id="GDHF01018697">
    <property type="protein sequence ID" value="JAI33617.1"/>
    <property type="molecule type" value="Transcribed_RNA"/>
</dbReference>
<accession>A0A0K8V3W4</accession>
<feature type="region of interest" description="Disordered" evidence="11">
    <location>
        <begin position="601"/>
        <end position="632"/>
    </location>
</feature>
<keyword evidence="5" id="KW-0547">Nucleotide-binding</keyword>
<evidence type="ECO:0000256" key="10">
    <source>
        <dbReference type="ARBA" id="ARBA00060827"/>
    </source>
</evidence>
<feature type="region of interest" description="Disordered" evidence="11">
    <location>
        <begin position="893"/>
        <end position="933"/>
    </location>
</feature>
<proteinExistence type="inferred from homology"/>
<protein>
    <recommendedName>
        <fullName evidence="1">non-specific serine/threonine protein kinase</fullName>
        <ecNumber evidence="1">2.7.11.1</ecNumber>
    </recommendedName>
</protein>
<evidence type="ECO:0000256" key="3">
    <source>
        <dbReference type="ARBA" id="ARBA00022553"/>
    </source>
</evidence>
<dbReference type="PANTHER" id="PTHR24342">
    <property type="entry name" value="SERINE/THREONINE-PROTEIN KINASE 17"/>
    <property type="match status" value="1"/>
</dbReference>
<dbReference type="GO" id="GO:0035556">
    <property type="term" value="P:intracellular signal transduction"/>
    <property type="evidence" value="ECO:0007669"/>
    <property type="project" value="TreeGrafter"/>
</dbReference>
<evidence type="ECO:0000256" key="8">
    <source>
        <dbReference type="ARBA" id="ARBA00047899"/>
    </source>
</evidence>
<dbReference type="Gene3D" id="3.30.200.20">
    <property type="entry name" value="Phosphorylase Kinase, domain 1"/>
    <property type="match status" value="1"/>
</dbReference>
<dbReference type="SMART" id="SM00220">
    <property type="entry name" value="S_TKc"/>
    <property type="match status" value="1"/>
</dbReference>
<sequence length="951" mass="102187">MFTEGIFPIGDGLLDINEDRLKELLVADDINEIYELEQTPFARGKFAAVRRAIHKNSGTHFAAKFLKRRRRAQSSDKEIKHEIAVLMLCDGADNIVKLNAVHESRSDTALLLELATGGELQTFLDNEECLSEAHARYCMREVLKALQYLHKRSIAHLDLKPQNILLTGERIEDGLKLCDFGISRVVAEGTNVREIVGTPDYVAPEVLQYEPLSLLTDIWSVGVLAYVLLSGFSPFGGETKQETFLNISQCALTFPDKLFGGVSAAAIDFIRRALRIKPNDRMTAAGCLEHIWLKDECSIDRQILTDITKSTTVDSAAAADDEDDDDEEDVDVDEDEDDDDDDDEAEEEDNEVKANEAELENEMSHDNGDEDELNISIDTEQQLNGTNGSKMESSDVEELAEESATNKQALITNGKTAYNKSNSNGYSNYNGRSASNSNYSNNTARHNGTHITYANGAGSAARYANGVKASATTTAATTTQRTTAVVTVPAVRATTIPLQYNGGDYRQQQQQQHQLQRQQQLQVLARRHSSSDSNKENTFLATKKIAPSTANVGSVVKKPLTATATTTIVIAGSEMGDATTATGVATANVVATFTLPSGYNHNHSNHSNNSNSSINNSCLNSSNSNHSNNNANHEKYITTTTHCLFPDAPTTPKVIRKTPNTEASPTSVKALVKKFQLEGGNTSPTAFEKHATTHLKEAQATNQQTLHATTTQMNGVSAGSNSSSSKKSPITNGIAKKFDTTRKYGGEQHNGTAGSGSLSNGRRASEPATVTHVTTHIAHNRSGSGGIGIGSAAATSYKTTCVLCIGGGGSKAASSNGISSDGCRHSTDAAGRYNKTSSISNNNGTAATKCCSSKMSNSNANATNTANVTATAIVNGSSNGSTAATTTTALLLGSSHHQQQQQQQQQQLHQHHMNGVHHHPHHHHHHHHHHMHAATKAATANNLSLDQGIIC</sequence>
<dbReference type="SUPFAM" id="SSF56112">
    <property type="entry name" value="Protein kinase-like (PK-like)"/>
    <property type="match status" value="1"/>
</dbReference>
<keyword evidence="3" id="KW-0597">Phosphoprotein</keyword>
<feature type="region of interest" description="Disordered" evidence="11">
    <location>
        <begin position="312"/>
        <end position="430"/>
    </location>
</feature>
<evidence type="ECO:0000313" key="13">
    <source>
        <dbReference type="EMBL" id="JAI33617.1"/>
    </source>
</evidence>
<dbReference type="PROSITE" id="PS50011">
    <property type="entry name" value="PROTEIN_KINASE_DOM"/>
    <property type="match status" value="1"/>
</dbReference>
<feature type="compositionally biased region" description="Polar residues" evidence="11">
    <location>
        <begin position="376"/>
        <end position="391"/>
    </location>
</feature>
<dbReference type="OrthoDB" id="74764at2759"/>
<dbReference type="PROSITE" id="PS00108">
    <property type="entry name" value="PROTEIN_KINASE_ST"/>
    <property type="match status" value="1"/>
</dbReference>
<feature type="compositionally biased region" description="Low complexity" evidence="11">
    <location>
        <begin position="714"/>
        <end position="728"/>
    </location>
</feature>
<dbReference type="Pfam" id="PF00069">
    <property type="entry name" value="Pkinase"/>
    <property type="match status" value="1"/>
</dbReference>
<dbReference type="GO" id="GO:0004674">
    <property type="term" value="F:protein serine/threonine kinase activity"/>
    <property type="evidence" value="ECO:0007669"/>
    <property type="project" value="UniProtKB-KW"/>
</dbReference>